<dbReference type="PRINTS" id="PR00111">
    <property type="entry name" value="ABHYDROLASE"/>
</dbReference>
<dbReference type="InterPro" id="IPR029032">
    <property type="entry name" value="AhpD-like"/>
</dbReference>
<evidence type="ECO:0000259" key="2">
    <source>
        <dbReference type="Pfam" id="PF02627"/>
    </source>
</evidence>
<feature type="domain" description="Carboxymuconolactone decarboxylase-like" evidence="2">
    <location>
        <begin position="293"/>
        <end position="375"/>
    </location>
</feature>
<dbReference type="GO" id="GO:0047570">
    <property type="term" value="F:3-oxoadipate enol-lactonase activity"/>
    <property type="evidence" value="ECO:0007669"/>
    <property type="project" value="UniProtKB-EC"/>
</dbReference>
<dbReference type="NCBIfam" id="TIGR02427">
    <property type="entry name" value="protocat_pcaD"/>
    <property type="match status" value="1"/>
</dbReference>
<dbReference type="InterPro" id="IPR003779">
    <property type="entry name" value="CMD-like"/>
</dbReference>
<dbReference type="EC" id="3.1.1.24" evidence="3"/>
<evidence type="ECO:0000313" key="3">
    <source>
        <dbReference type="EMBL" id="HGC43365.1"/>
    </source>
</evidence>
<dbReference type="GO" id="GO:0051920">
    <property type="term" value="F:peroxiredoxin activity"/>
    <property type="evidence" value="ECO:0007669"/>
    <property type="project" value="InterPro"/>
</dbReference>
<reference evidence="3" key="1">
    <citation type="journal article" date="2020" name="mSystems">
        <title>Genome- and Community-Level Interaction Insights into Carbon Utilization and Element Cycling Functions of Hydrothermarchaeota in Hydrothermal Sediment.</title>
        <authorList>
            <person name="Zhou Z."/>
            <person name="Liu Y."/>
            <person name="Xu W."/>
            <person name="Pan J."/>
            <person name="Luo Z.H."/>
            <person name="Li M."/>
        </authorList>
    </citation>
    <scope>NUCLEOTIDE SEQUENCE</scope>
    <source>
        <strain evidence="3">SpSt-997</strain>
    </source>
</reference>
<dbReference type="Pfam" id="PF02627">
    <property type="entry name" value="CMD"/>
    <property type="match status" value="1"/>
</dbReference>
<name>A0A8J4HCU2_9PROT</name>
<dbReference type="InterPro" id="IPR012788">
    <property type="entry name" value="Decarb_PcaC"/>
</dbReference>
<proteinExistence type="predicted"/>
<dbReference type="Gene3D" id="3.40.50.1820">
    <property type="entry name" value="alpha/beta hydrolase"/>
    <property type="match status" value="1"/>
</dbReference>
<keyword evidence="3" id="KW-0378">Hydrolase</keyword>
<dbReference type="AlphaFoldDB" id="A0A8J4HCU2"/>
<dbReference type="SUPFAM" id="SSF53474">
    <property type="entry name" value="alpha/beta-Hydrolases"/>
    <property type="match status" value="1"/>
</dbReference>
<dbReference type="InterPro" id="IPR000073">
    <property type="entry name" value="AB_hydrolase_1"/>
</dbReference>
<dbReference type="GO" id="GO:0042952">
    <property type="term" value="P:beta-ketoadipate pathway"/>
    <property type="evidence" value="ECO:0007669"/>
    <property type="project" value="InterPro"/>
</dbReference>
<protein>
    <submittedName>
        <fullName evidence="3">3-oxoadipate enol-lactonase</fullName>
        <ecNumber evidence="3">3.1.1.24</ecNumber>
    </submittedName>
</protein>
<sequence length="384" mass="40537">MFLRAGGLNSHVSVSGPAGAPALLLLHSLGTSQHVWDAQAETLARHFRVIRPDLRGHGLTEVTPGPYSIEGLARDALAVLDALGIAHAHVAGLSIGGLIAQALAHHAPHRVLSLILCDTALAIPPPANWHERARLVRAGGMGAVVEAVMARWVTPGFRDSAAARGLRAMLLRTDPEGYAGAAEAIATADFTEQTPHLCLPAHIVVGALDEATPVTSAKALQTALRASLTIIPDAAHIPTIEKPNAVSAAIHNFLAPAPVGDGYEAGLKVRREVLGEAHVARALAASTGFDRHFQEFITRAAWGGVWARPDLDRRTRSLITLALLAGLGQHEEFRLHLRATRNTGATPEEIAEMLLHVAVYAGVPAANSAIRLAKEVLKEMEATP</sequence>
<gene>
    <name evidence="3" type="primary">pcaD</name>
    <name evidence="3" type="ORF">ENY07_09145</name>
</gene>
<dbReference type="InterPro" id="IPR026968">
    <property type="entry name" value="PcaD/CatD"/>
</dbReference>
<dbReference type="Pfam" id="PF00561">
    <property type="entry name" value="Abhydrolase_1"/>
    <property type="match status" value="1"/>
</dbReference>
<dbReference type="NCBIfam" id="TIGR02425">
    <property type="entry name" value="decarb_PcaC"/>
    <property type="match status" value="1"/>
</dbReference>
<accession>A0A8J4HCU2</accession>
<dbReference type="PANTHER" id="PTHR33570:SF2">
    <property type="entry name" value="CARBOXYMUCONOLACTONE DECARBOXYLASE-LIKE DOMAIN-CONTAINING PROTEIN"/>
    <property type="match status" value="1"/>
</dbReference>
<dbReference type="SUPFAM" id="SSF69118">
    <property type="entry name" value="AhpD-like"/>
    <property type="match status" value="1"/>
</dbReference>
<evidence type="ECO:0000259" key="1">
    <source>
        <dbReference type="Pfam" id="PF00561"/>
    </source>
</evidence>
<dbReference type="InterPro" id="IPR052512">
    <property type="entry name" value="4CMD/NDH-1_regulator"/>
</dbReference>
<dbReference type="EMBL" id="DTQM01000179">
    <property type="protein sequence ID" value="HGC43365.1"/>
    <property type="molecule type" value="Genomic_DNA"/>
</dbReference>
<comment type="caution">
    <text evidence="3">The sequence shown here is derived from an EMBL/GenBank/DDBJ whole genome shotgun (WGS) entry which is preliminary data.</text>
</comment>
<dbReference type="InterPro" id="IPR029058">
    <property type="entry name" value="AB_hydrolase_fold"/>
</dbReference>
<feature type="domain" description="AB hydrolase-1" evidence="1">
    <location>
        <begin position="21"/>
        <end position="132"/>
    </location>
</feature>
<dbReference type="Gene3D" id="1.20.1290.10">
    <property type="entry name" value="AhpD-like"/>
    <property type="match status" value="1"/>
</dbReference>
<dbReference type="PANTHER" id="PTHR33570">
    <property type="entry name" value="4-CARBOXYMUCONOLACTONE DECARBOXYLASE FAMILY PROTEIN"/>
    <property type="match status" value="1"/>
</dbReference>
<organism evidence="3">
    <name type="scientific">Acidicaldus sp</name>
    <dbReference type="NCBI Taxonomy" id="1872105"/>
    <lineage>
        <taxon>Bacteria</taxon>
        <taxon>Pseudomonadati</taxon>
        <taxon>Pseudomonadota</taxon>
        <taxon>Alphaproteobacteria</taxon>
        <taxon>Acetobacterales</taxon>
        <taxon>Acetobacteraceae</taxon>
        <taxon>Acidicaldus</taxon>
    </lineage>
</organism>